<evidence type="ECO:0000256" key="6">
    <source>
        <dbReference type="ARBA" id="ARBA00023288"/>
    </source>
</evidence>
<feature type="domain" description="Trypanosome variant surface glycoprotein A-type N-terminal" evidence="7">
    <location>
        <begin position="5"/>
        <end position="152"/>
    </location>
</feature>
<evidence type="ECO:0000313" key="8">
    <source>
        <dbReference type="EMBL" id="ARB50995.1"/>
    </source>
</evidence>
<keyword evidence="4" id="KW-0472">Membrane</keyword>
<reference evidence="8" key="1">
    <citation type="submission" date="2016-12" db="EMBL/GenBank/DDBJ databases">
        <title>Extending the VSGnome of Trypanosoma brucei strain TREU927.</title>
        <authorList>
            <person name="Cross G.A."/>
        </authorList>
    </citation>
    <scope>NUCLEOTIDE SEQUENCE</scope>
    <source>
        <strain evidence="8">Tb927.99.2114</strain>
    </source>
</reference>
<dbReference type="VEuPathDB" id="TriTrypDB:Tb427_000434200"/>
<dbReference type="GO" id="GO:0005886">
    <property type="term" value="C:plasma membrane"/>
    <property type="evidence" value="ECO:0007669"/>
    <property type="project" value="UniProtKB-SubCell"/>
</dbReference>
<keyword evidence="3" id="KW-0336">GPI-anchor</keyword>
<keyword evidence="6" id="KW-0449">Lipoprotein</keyword>
<proteinExistence type="predicted"/>
<organism evidence="8">
    <name type="scientific">Trypanosoma brucei</name>
    <dbReference type="NCBI Taxonomy" id="5691"/>
    <lineage>
        <taxon>Eukaryota</taxon>
        <taxon>Discoba</taxon>
        <taxon>Euglenozoa</taxon>
        <taxon>Kinetoplastea</taxon>
        <taxon>Metakinetoplastina</taxon>
        <taxon>Trypanosomatida</taxon>
        <taxon>Trypanosomatidae</taxon>
        <taxon>Trypanosoma</taxon>
    </lineage>
</organism>
<keyword evidence="2" id="KW-1003">Cell membrane</keyword>
<dbReference type="EMBL" id="KY404744">
    <property type="protein sequence ID" value="ARB50995.1"/>
    <property type="molecule type" value="Genomic_DNA"/>
</dbReference>
<name>A0A1V0FZY7_9TRYP</name>
<dbReference type="InterPro" id="IPR001812">
    <property type="entry name" value="Trypano_VSG_A_N_dom"/>
</dbReference>
<accession>A0A1V0FZY7</accession>
<evidence type="ECO:0000256" key="5">
    <source>
        <dbReference type="ARBA" id="ARBA00023180"/>
    </source>
</evidence>
<protein>
    <submittedName>
        <fullName evidence="8">Variant surface glycoprotein</fullName>
    </submittedName>
</protein>
<evidence type="ECO:0000259" key="7">
    <source>
        <dbReference type="Pfam" id="PF00913"/>
    </source>
</evidence>
<dbReference type="Gene3D" id="1.10.470.10">
    <property type="entry name" value="Variant Surface Glycoprotein, subunit A, domain 2"/>
    <property type="match status" value="1"/>
</dbReference>
<sequence length="155" mass="16303">MAGLKAAEPTVTGFDAAGYQGAIKSDDADVAATGGSSVCSLTKVKATNNMLAAGTGHTIGGKPKFAAGIFYLDSSGMKLKGTAKIATQADAEPLLHAAYQAYLATNKKPQKYEFKDGLKLKDDQTFVSLYRSIVLKKNGSRTPEPAVKRKIEAML</sequence>
<dbReference type="Pfam" id="PF00913">
    <property type="entry name" value="Trypan_glycop"/>
    <property type="match status" value="1"/>
</dbReference>
<evidence type="ECO:0000256" key="1">
    <source>
        <dbReference type="ARBA" id="ARBA00004609"/>
    </source>
</evidence>
<dbReference type="SUPFAM" id="SSF58087">
    <property type="entry name" value="Variant surface glycoprotein (N-terminal domain)"/>
    <property type="match status" value="1"/>
</dbReference>
<dbReference type="Gene3D" id="3.90.150.10">
    <property type="entry name" value="Variant Surface Glycoprotein, subunit A domain 1"/>
    <property type="match status" value="1"/>
</dbReference>
<dbReference type="GO" id="GO:0098552">
    <property type="term" value="C:side of membrane"/>
    <property type="evidence" value="ECO:0007669"/>
    <property type="project" value="UniProtKB-KW"/>
</dbReference>
<dbReference type="GO" id="GO:0042783">
    <property type="term" value="P:symbiont-mediated evasion of host immune response"/>
    <property type="evidence" value="ECO:0007669"/>
    <property type="project" value="InterPro"/>
</dbReference>
<evidence type="ECO:0000256" key="4">
    <source>
        <dbReference type="ARBA" id="ARBA00023136"/>
    </source>
</evidence>
<comment type="subcellular location">
    <subcellularLocation>
        <location evidence="1">Cell membrane</location>
        <topology evidence="1">Lipid-anchor</topology>
        <topology evidence="1">GPI-anchor</topology>
    </subcellularLocation>
</comment>
<keyword evidence="5" id="KW-0325">Glycoprotein</keyword>
<evidence type="ECO:0000256" key="3">
    <source>
        <dbReference type="ARBA" id="ARBA00022622"/>
    </source>
</evidence>
<evidence type="ECO:0000256" key="2">
    <source>
        <dbReference type="ARBA" id="ARBA00022475"/>
    </source>
</evidence>
<dbReference type="AlphaFoldDB" id="A0A1V0FZY7"/>